<name>A0AAV5VC21_9BILA</name>
<sequence>MRNRRVYGSQRWEYGRRRCCSVEEQCGSRVGLNCHPSTAHLQIHSDSSSAPVTFLHFSSTFPPVHSTSCSSTASVHFLPWSVHSMPHCPSFSPSFDPIPLSKKNSSLSSLQEHLMTSSAMIIVLLHSLSS</sequence>
<evidence type="ECO:0000313" key="2">
    <source>
        <dbReference type="Proteomes" id="UP001432322"/>
    </source>
</evidence>
<gene>
    <name evidence="1" type="ORF">PFISCL1PPCAC_6681</name>
</gene>
<dbReference type="AlphaFoldDB" id="A0AAV5VC21"/>
<proteinExistence type="predicted"/>
<dbReference type="Proteomes" id="UP001432322">
    <property type="component" value="Unassembled WGS sequence"/>
</dbReference>
<keyword evidence="2" id="KW-1185">Reference proteome</keyword>
<accession>A0AAV5VC21</accession>
<protein>
    <submittedName>
        <fullName evidence="1">Uncharacterized protein</fullName>
    </submittedName>
</protein>
<comment type="caution">
    <text evidence="1">The sequence shown here is derived from an EMBL/GenBank/DDBJ whole genome shotgun (WGS) entry which is preliminary data.</text>
</comment>
<organism evidence="1 2">
    <name type="scientific">Pristionchus fissidentatus</name>
    <dbReference type="NCBI Taxonomy" id="1538716"/>
    <lineage>
        <taxon>Eukaryota</taxon>
        <taxon>Metazoa</taxon>
        <taxon>Ecdysozoa</taxon>
        <taxon>Nematoda</taxon>
        <taxon>Chromadorea</taxon>
        <taxon>Rhabditida</taxon>
        <taxon>Rhabditina</taxon>
        <taxon>Diplogasteromorpha</taxon>
        <taxon>Diplogasteroidea</taxon>
        <taxon>Neodiplogasteridae</taxon>
        <taxon>Pristionchus</taxon>
    </lineage>
</organism>
<evidence type="ECO:0000313" key="1">
    <source>
        <dbReference type="EMBL" id="GMT15384.1"/>
    </source>
</evidence>
<reference evidence="1" key="1">
    <citation type="submission" date="2023-10" db="EMBL/GenBank/DDBJ databases">
        <title>Genome assembly of Pristionchus species.</title>
        <authorList>
            <person name="Yoshida K."/>
            <person name="Sommer R.J."/>
        </authorList>
    </citation>
    <scope>NUCLEOTIDE SEQUENCE</scope>
    <source>
        <strain evidence="1">RS5133</strain>
    </source>
</reference>
<dbReference type="EMBL" id="BTSY01000002">
    <property type="protein sequence ID" value="GMT15384.1"/>
    <property type="molecule type" value="Genomic_DNA"/>
</dbReference>